<sequence>MLHCNSPPEKMRQAVARLAEASHRPILGAMATLLIVWHSRTGGTQQMARAAQDAASVECDVACLRADEAQADDLLAADGYLFAAPENLAALSGAMKEFFDRCYYPVLGKLEGRPYGLMVCAGSDGENAVRQAARIATGWRLKQVQEPLIVCTHAQSPKDILAPKTIPDTDLQRCRDLGAALGAGLAMGMF</sequence>
<protein>
    <submittedName>
        <fullName evidence="2">Flavodoxin</fullName>
    </submittedName>
</protein>
<organism evidence="2 3">
    <name type="scientific">Aquisalinus flavus</name>
    <dbReference type="NCBI Taxonomy" id="1526572"/>
    <lineage>
        <taxon>Bacteria</taxon>
        <taxon>Pseudomonadati</taxon>
        <taxon>Pseudomonadota</taxon>
        <taxon>Alphaproteobacteria</taxon>
        <taxon>Parvularculales</taxon>
        <taxon>Parvularculaceae</taxon>
        <taxon>Aquisalinus</taxon>
    </lineage>
</organism>
<gene>
    <name evidence="2" type="ORF">GCM10011342_18510</name>
</gene>
<evidence type="ECO:0000313" key="3">
    <source>
        <dbReference type="Proteomes" id="UP000613582"/>
    </source>
</evidence>
<feature type="domain" description="NADPH-dependent FMN reductase-like" evidence="1">
    <location>
        <begin position="72"/>
        <end position="146"/>
    </location>
</feature>
<proteinExistence type="predicted"/>
<accession>A0A8J2Y720</accession>
<dbReference type="InterPro" id="IPR005025">
    <property type="entry name" value="FMN_Rdtase-like_dom"/>
</dbReference>
<reference evidence="2" key="2">
    <citation type="submission" date="2020-09" db="EMBL/GenBank/DDBJ databases">
        <authorList>
            <person name="Sun Q."/>
            <person name="Zhou Y."/>
        </authorList>
    </citation>
    <scope>NUCLEOTIDE SEQUENCE</scope>
    <source>
        <strain evidence="2">CGMCC 1.12921</strain>
    </source>
</reference>
<name>A0A8J2Y720_9PROT</name>
<comment type="caution">
    <text evidence="2">The sequence shown here is derived from an EMBL/GenBank/DDBJ whole genome shotgun (WGS) entry which is preliminary data.</text>
</comment>
<keyword evidence="3" id="KW-1185">Reference proteome</keyword>
<dbReference type="InterPro" id="IPR029039">
    <property type="entry name" value="Flavoprotein-like_sf"/>
</dbReference>
<evidence type="ECO:0000259" key="1">
    <source>
        <dbReference type="Pfam" id="PF03358"/>
    </source>
</evidence>
<dbReference type="AlphaFoldDB" id="A0A8J2Y720"/>
<dbReference type="Proteomes" id="UP000613582">
    <property type="component" value="Unassembled WGS sequence"/>
</dbReference>
<evidence type="ECO:0000313" key="2">
    <source>
        <dbReference type="EMBL" id="GGD09888.1"/>
    </source>
</evidence>
<dbReference type="SUPFAM" id="SSF52218">
    <property type="entry name" value="Flavoproteins"/>
    <property type="match status" value="1"/>
</dbReference>
<dbReference type="EMBL" id="BMGH01000001">
    <property type="protein sequence ID" value="GGD09888.1"/>
    <property type="molecule type" value="Genomic_DNA"/>
</dbReference>
<dbReference type="GO" id="GO:0016491">
    <property type="term" value="F:oxidoreductase activity"/>
    <property type="evidence" value="ECO:0007669"/>
    <property type="project" value="InterPro"/>
</dbReference>
<dbReference type="Gene3D" id="3.40.50.360">
    <property type="match status" value="1"/>
</dbReference>
<reference evidence="2" key="1">
    <citation type="journal article" date="2014" name="Int. J. Syst. Evol. Microbiol.">
        <title>Complete genome sequence of Corynebacterium casei LMG S-19264T (=DSM 44701T), isolated from a smear-ripened cheese.</title>
        <authorList>
            <consortium name="US DOE Joint Genome Institute (JGI-PGF)"/>
            <person name="Walter F."/>
            <person name="Albersmeier A."/>
            <person name="Kalinowski J."/>
            <person name="Ruckert C."/>
        </authorList>
    </citation>
    <scope>NUCLEOTIDE SEQUENCE</scope>
    <source>
        <strain evidence="2">CGMCC 1.12921</strain>
    </source>
</reference>
<dbReference type="Pfam" id="PF03358">
    <property type="entry name" value="FMN_red"/>
    <property type="match status" value="1"/>
</dbReference>